<organism evidence="2 3">
    <name type="scientific">Candidozyma auris</name>
    <name type="common">Yeast</name>
    <name type="synonym">Candida auris</name>
    <dbReference type="NCBI Taxonomy" id="498019"/>
    <lineage>
        <taxon>Eukaryota</taxon>
        <taxon>Fungi</taxon>
        <taxon>Dikarya</taxon>
        <taxon>Ascomycota</taxon>
        <taxon>Saccharomycotina</taxon>
        <taxon>Pichiomycetes</taxon>
        <taxon>Metschnikowiaceae</taxon>
        <taxon>Candidozyma</taxon>
    </lineage>
</organism>
<accession>A0A0L0NSY1</accession>
<feature type="region of interest" description="Disordered" evidence="1">
    <location>
        <begin position="1"/>
        <end position="35"/>
    </location>
</feature>
<reference evidence="3" key="1">
    <citation type="journal article" date="2015" name="BMC Genomics">
        <title>Draft genome of a commonly misdiagnosed multidrug resistant pathogen Candida auris.</title>
        <authorList>
            <person name="Chatterjee S."/>
            <person name="Alampalli S.V."/>
            <person name="Nageshan R.K."/>
            <person name="Chettiar S.T."/>
            <person name="Joshi S."/>
            <person name="Tatu U.S."/>
        </authorList>
    </citation>
    <scope>NUCLEOTIDE SEQUENCE [LARGE SCALE GENOMIC DNA]</scope>
    <source>
        <strain evidence="3">6684</strain>
    </source>
</reference>
<evidence type="ECO:0000313" key="2">
    <source>
        <dbReference type="EMBL" id="KND97109.1"/>
    </source>
</evidence>
<evidence type="ECO:0000313" key="3">
    <source>
        <dbReference type="Proteomes" id="UP000037122"/>
    </source>
</evidence>
<comment type="caution">
    <text evidence="2">The sequence shown here is derived from an EMBL/GenBank/DDBJ whole genome shotgun (WGS) entry which is preliminary data.</text>
</comment>
<name>A0A0L0NSY1_CANAR</name>
<dbReference type="VEuPathDB" id="FungiDB:QG37_06314"/>
<protein>
    <submittedName>
        <fullName evidence="2">Uncharacterized protein</fullName>
    </submittedName>
</protein>
<dbReference type="AlphaFoldDB" id="A0A0L0NSY1"/>
<gene>
    <name evidence="2" type="ORF">QG37_06314</name>
</gene>
<evidence type="ECO:0000256" key="1">
    <source>
        <dbReference type="SAM" id="MobiDB-lite"/>
    </source>
</evidence>
<sequence length="35" mass="3913">MAETLLGGHTLLEKTTEALSEKEESHEESTKKKNI</sequence>
<dbReference type="Proteomes" id="UP000037122">
    <property type="component" value="Unassembled WGS sequence"/>
</dbReference>
<dbReference type="EMBL" id="LGST01000043">
    <property type="protein sequence ID" value="KND97109.1"/>
    <property type="molecule type" value="Genomic_DNA"/>
</dbReference>
<proteinExistence type="predicted"/>
<feature type="compositionally biased region" description="Basic and acidic residues" evidence="1">
    <location>
        <begin position="11"/>
        <end position="35"/>
    </location>
</feature>